<dbReference type="Proteomes" id="UP000005237">
    <property type="component" value="Unassembled WGS sequence"/>
</dbReference>
<evidence type="ECO:0000256" key="4">
    <source>
        <dbReference type="ARBA" id="ARBA00022989"/>
    </source>
</evidence>
<dbReference type="GO" id="GO:0007606">
    <property type="term" value="P:sensory perception of chemical stimulus"/>
    <property type="evidence" value="ECO:0007669"/>
    <property type="project" value="UniProtKB-UniRule"/>
</dbReference>
<accession>A0A8R1E453</accession>
<dbReference type="Pfam" id="PF02118">
    <property type="entry name" value="Srg"/>
    <property type="match status" value="1"/>
</dbReference>
<dbReference type="EnsemblMetazoa" id="CJA19288.1">
    <property type="protein sequence ID" value="CJA19288.1"/>
    <property type="gene ID" value="WBGene00138491"/>
</dbReference>
<dbReference type="AlphaFoldDB" id="A0A8R1E453"/>
<organism evidence="7 8">
    <name type="scientific">Caenorhabditis japonica</name>
    <dbReference type="NCBI Taxonomy" id="281687"/>
    <lineage>
        <taxon>Eukaryota</taxon>
        <taxon>Metazoa</taxon>
        <taxon>Ecdysozoa</taxon>
        <taxon>Nematoda</taxon>
        <taxon>Chromadorea</taxon>
        <taxon>Rhabditida</taxon>
        <taxon>Rhabditina</taxon>
        <taxon>Rhabditomorpha</taxon>
        <taxon>Rhabditoidea</taxon>
        <taxon>Rhabditidae</taxon>
        <taxon>Peloderinae</taxon>
        <taxon>Caenorhabditis</taxon>
    </lineage>
</organism>
<feature type="transmembrane region" description="Helical" evidence="6">
    <location>
        <begin position="28"/>
        <end position="45"/>
    </location>
</feature>
<feature type="transmembrane region" description="Helical" evidence="6">
    <location>
        <begin position="107"/>
        <end position="127"/>
    </location>
</feature>
<feature type="transmembrane region" description="Helical" evidence="6">
    <location>
        <begin position="84"/>
        <end position="101"/>
    </location>
</feature>
<feature type="transmembrane region" description="Helical" evidence="6">
    <location>
        <begin position="139"/>
        <end position="158"/>
    </location>
</feature>
<dbReference type="GO" id="GO:0004888">
    <property type="term" value="F:transmembrane signaling receptor activity"/>
    <property type="evidence" value="ECO:0007669"/>
    <property type="project" value="InterPro"/>
</dbReference>
<evidence type="ECO:0000256" key="2">
    <source>
        <dbReference type="ARBA" id="ARBA00005692"/>
    </source>
</evidence>
<evidence type="ECO:0000256" key="5">
    <source>
        <dbReference type="ARBA" id="ARBA00023136"/>
    </source>
</evidence>
<comment type="caution">
    <text evidence="6">Lacks conserved residue(s) required for the propagation of feature annotation.</text>
</comment>
<dbReference type="InterPro" id="IPR000609">
    <property type="entry name" value="7TM_GPCR_serpentine_rcpt_Srg"/>
</dbReference>
<dbReference type="InterPro" id="IPR052880">
    <property type="entry name" value="NRL-Serpentine_Class_Gamma"/>
</dbReference>
<evidence type="ECO:0000313" key="8">
    <source>
        <dbReference type="Proteomes" id="UP000005237"/>
    </source>
</evidence>
<sequence length="280" mass="32609">MSNVTTLYYCRTLPPSEFVNRAITTIQLLYGVPSLALMVHFLIFLRKYPNSFYRLVQLNLLTNIFCYLNSWITLRLRYYSIRPCCLFIVVTWIPDLLTLSYELSYFFLHMQFFSTISLSIHRITSILYHVHYDKLWSKYYIHISFLFIVYGLIPSWAIPGTKFTFHVENNTIFQVFYTERIQNAMLISSMLTVVYFFLLLTVGLSTACLVTRTMQVNNIADRGIGKTLTRIALTYVAVSSGILYWSVMDAINRIFEFLPQFLEVYGIDVLVFSSDAVGSV</sequence>
<feature type="transmembrane region" description="Helical" evidence="6">
    <location>
        <begin position="186"/>
        <end position="210"/>
    </location>
</feature>
<proteinExistence type="inferred from homology"/>
<evidence type="ECO:0000256" key="1">
    <source>
        <dbReference type="ARBA" id="ARBA00004141"/>
    </source>
</evidence>
<reference evidence="8" key="1">
    <citation type="submission" date="2010-08" db="EMBL/GenBank/DDBJ databases">
        <authorList>
            <consortium name="Caenorhabditis japonica Sequencing Consortium"/>
            <person name="Wilson R.K."/>
        </authorList>
    </citation>
    <scope>NUCLEOTIDE SEQUENCE [LARGE SCALE GENOMIC DNA]</scope>
    <source>
        <strain evidence="8">DF5081</strain>
    </source>
</reference>
<comment type="subcellular location">
    <subcellularLocation>
        <location evidence="1">Membrane</location>
        <topology evidence="1">Multi-pass membrane protein</topology>
    </subcellularLocation>
</comment>
<feature type="transmembrane region" description="Helical" evidence="6">
    <location>
        <begin position="231"/>
        <end position="248"/>
    </location>
</feature>
<keyword evidence="8" id="KW-1185">Reference proteome</keyword>
<keyword evidence="3 6" id="KW-0812">Transmembrane</keyword>
<dbReference type="GO" id="GO:0016020">
    <property type="term" value="C:membrane"/>
    <property type="evidence" value="ECO:0007669"/>
    <property type="project" value="UniProtKB-SubCell"/>
</dbReference>
<keyword evidence="5 6" id="KW-0472">Membrane</keyword>
<reference evidence="7" key="2">
    <citation type="submission" date="2022-06" db="UniProtKB">
        <authorList>
            <consortium name="EnsemblMetazoa"/>
        </authorList>
    </citation>
    <scope>IDENTIFICATION</scope>
    <source>
        <strain evidence="7">DF5081</strain>
    </source>
</reference>
<evidence type="ECO:0000256" key="6">
    <source>
        <dbReference type="RuleBase" id="RU280813"/>
    </source>
</evidence>
<comment type="similarity">
    <text evidence="2 6">Belongs to the nematode receptor-like protein srg family.</text>
</comment>
<name>A0A8R1E453_CAEJA</name>
<evidence type="ECO:0000313" key="7">
    <source>
        <dbReference type="EnsemblMetazoa" id="CJA19288.1"/>
    </source>
</evidence>
<evidence type="ECO:0000256" key="3">
    <source>
        <dbReference type="ARBA" id="ARBA00022692"/>
    </source>
</evidence>
<dbReference type="PANTHER" id="PTHR31114">
    <property type="entry name" value="SERPENTINE RECEPTOR CLASS GAMMA"/>
    <property type="match status" value="1"/>
</dbReference>
<keyword evidence="4 6" id="KW-1133">Transmembrane helix</keyword>
<protein>
    <recommendedName>
        <fullName evidence="6">Serpentine receptor class gamma</fullName>
    </recommendedName>
</protein>